<dbReference type="SMART" id="SM00248">
    <property type="entry name" value="ANK"/>
    <property type="match status" value="6"/>
</dbReference>
<evidence type="ECO:0000256" key="1">
    <source>
        <dbReference type="ARBA" id="ARBA00022737"/>
    </source>
</evidence>
<dbReference type="Gene3D" id="1.25.40.20">
    <property type="entry name" value="Ankyrin repeat-containing domain"/>
    <property type="match status" value="2"/>
</dbReference>
<dbReference type="Pfam" id="PF12796">
    <property type="entry name" value="Ank_2"/>
    <property type="match status" value="2"/>
</dbReference>
<keyword evidence="5" id="KW-1185">Reference proteome</keyword>
<keyword evidence="2 3" id="KW-0040">ANK repeat</keyword>
<sequence>MELNPNDAKDPSSSIQKLISVVLSALYNSILQFSEVVASKPAKLEFEAISKVNKLWSSLGKRVFELPYAARYCNENFCRWLLENGANLNATCEITGATTLHFAALNHNYGVDIVRSILSLQYGWFGRDYKGETPLHYALKARNNPVTSLLMDQIRRTVQDSIKTGNEVFIEHIPVFLNGVVEDGKTLLHLAAEFGDVLLCKWLLVKGQNPHVRNCENYATVLHYAAKNMENGHEIIEYFSSELNYLKDAIDNFVETPLHYALKEENLKAVEALIGIRASLAIKKDDKNYLHYCVMQKKLNSAKLVHELNSDLIKETLDNGMDVFALASMFSENEEVIDWLASVKQNQP</sequence>
<dbReference type="PANTHER" id="PTHR24126">
    <property type="entry name" value="ANKYRIN REPEAT, PH AND SEC7 DOMAIN CONTAINING PROTEIN SECG-RELATED"/>
    <property type="match status" value="1"/>
</dbReference>
<gene>
    <name evidence="4" type="ORF">CLODIP_2_CD15307</name>
</gene>
<dbReference type="PROSITE" id="PS50088">
    <property type="entry name" value="ANK_REPEAT"/>
    <property type="match status" value="1"/>
</dbReference>
<dbReference type="PROSITE" id="PS50297">
    <property type="entry name" value="ANK_REP_REGION"/>
    <property type="match status" value="1"/>
</dbReference>
<dbReference type="SUPFAM" id="SSF48403">
    <property type="entry name" value="Ankyrin repeat"/>
    <property type="match status" value="1"/>
</dbReference>
<dbReference type="OrthoDB" id="6437551at2759"/>
<evidence type="ECO:0000256" key="2">
    <source>
        <dbReference type="ARBA" id="ARBA00023043"/>
    </source>
</evidence>
<evidence type="ECO:0000313" key="4">
    <source>
        <dbReference type="EMBL" id="CAB3384491.1"/>
    </source>
</evidence>
<evidence type="ECO:0000313" key="5">
    <source>
        <dbReference type="Proteomes" id="UP000494165"/>
    </source>
</evidence>
<accession>A0A8S1DUK0</accession>
<proteinExistence type="predicted"/>
<protein>
    <submittedName>
        <fullName evidence="4">Uncharacterized protein</fullName>
    </submittedName>
</protein>
<evidence type="ECO:0000256" key="3">
    <source>
        <dbReference type="PROSITE-ProRule" id="PRU00023"/>
    </source>
</evidence>
<feature type="repeat" description="ANK" evidence="3">
    <location>
        <begin position="183"/>
        <end position="215"/>
    </location>
</feature>
<name>A0A8S1DUK0_9INSE</name>
<dbReference type="PANTHER" id="PTHR24126:SF14">
    <property type="entry name" value="ANK_REP_REGION DOMAIN-CONTAINING PROTEIN"/>
    <property type="match status" value="1"/>
</dbReference>
<organism evidence="4 5">
    <name type="scientific">Cloeon dipterum</name>
    <dbReference type="NCBI Taxonomy" id="197152"/>
    <lineage>
        <taxon>Eukaryota</taxon>
        <taxon>Metazoa</taxon>
        <taxon>Ecdysozoa</taxon>
        <taxon>Arthropoda</taxon>
        <taxon>Hexapoda</taxon>
        <taxon>Insecta</taxon>
        <taxon>Pterygota</taxon>
        <taxon>Palaeoptera</taxon>
        <taxon>Ephemeroptera</taxon>
        <taxon>Pisciforma</taxon>
        <taxon>Baetidae</taxon>
        <taxon>Cloeon</taxon>
    </lineage>
</organism>
<reference evidence="4 5" key="1">
    <citation type="submission" date="2020-04" db="EMBL/GenBank/DDBJ databases">
        <authorList>
            <person name="Alioto T."/>
            <person name="Alioto T."/>
            <person name="Gomez Garrido J."/>
        </authorList>
    </citation>
    <scope>NUCLEOTIDE SEQUENCE [LARGE SCALE GENOMIC DNA]</scope>
</reference>
<dbReference type="EMBL" id="CADEPI010000353">
    <property type="protein sequence ID" value="CAB3384491.1"/>
    <property type="molecule type" value="Genomic_DNA"/>
</dbReference>
<dbReference type="Proteomes" id="UP000494165">
    <property type="component" value="Unassembled WGS sequence"/>
</dbReference>
<dbReference type="AlphaFoldDB" id="A0A8S1DUK0"/>
<dbReference type="InterPro" id="IPR002110">
    <property type="entry name" value="Ankyrin_rpt"/>
</dbReference>
<dbReference type="InterPro" id="IPR036770">
    <property type="entry name" value="Ankyrin_rpt-contain_sf"/>
</dbReference>
<comment type="caution">
    <text evidence="4">The sequence shown here is derived from an EMBL/GenBank/DDBJ whole genome shotgun (WGS) entry which is preliminary data.</text>
</comment>
<keyword evidence="1" id="KW-0677">Repeat</keyword>